<dbReference type="PANTHER" id="PTHR46696">
    <property type="entry name" value="P450, PUTATIVE (EUROFUNG)-RELATED"/>
    <property type="match status" value="1"/>
</dbReference>
<dbReference type="PANTHER" id="PTHR46696:SF1">
    <property type="entry name" value="CYTOCHROME P450 YJIB-RELATED"/>
    <property type="match status" value="1"/>
</dbReference>
<dbReference type="GO" id="GO:0020037">
    <property type="term" value="F:heme binding"/>
    <property type="evidence" value="ECO:0007669"/>
    <property type="project" value="InterPro"/>
</dbReference>
<dbReference type="InterPro" id="IPR001128">
    <property type="entry name" value="Cyt_P450"/>
</dbReference>
<name>A0A1N6D100_9SPHN</name>
<dbReference type="Proteomes" id="UP000185192">
    <property type="component" value="Unassembled WGS sequence"/>
</dbReference>
<reference evidence="3" key="1">
    <citation type="submission" date="2016-11" db="EMBL/GenBank/DDBJ databases">
        <authorList>
            <person name="Varghese N."/>
            <person name="Submissions S."/>
        </authorList>
    </citation>
    <scope>NUCLEOTIDE SEQUENCE [LARGE SCALE GENOMIC DNA]</scope>
    <source>
        <strain evidence="3">DSM 22363</strain>
    </source>
</reference>
<dbReference type="GO" id="GO:0004497">
    <property type="term" value="F:monooxygenase activity"/>
    <property type="evidence" value="ECO:0007669"/>
    <property type="project" value="InterPro"/>
</dbReference>
<accession>A0A1N6D100</accession>
<proteinExistence type="inferred from homology"/>
<evidence type="ECO:0000313" key="2">
    <source>
        <dbReference type="EMBL" id="SIN64472.1"/>
    </source>
</evidence>
<dbReference type="GO" id="GO:0005506">
    <property type="term" value="F:iron ion binding"/>
    <property type="evidence" value="ECO:0007669"/>
    <property type="project" value="InterPro"/>
</dbReference>
<evidence type="ECO:0000256" key="1">
    <source>
        <dbReference type="ARBA" id="ARBA00010617"/>
    </source>
</evidence>
<protein>
    <submittedName>
        <fullName evidence="2">Cytochrome P450</fullName>
    </submittedName>
</protein>
<dbReference type="Gene3D" id="1.10.630.10">
    <property type="entry name" value="Cytochrome P450"/>
    <property type="match status" value="1"/>
</dbReference>
<gene>
    <name evidence="2" type="ORF">SAMN02745824_1396</name>
</gene>
<sequence length="442" mass="51036">MAETVPVQHLPRPRISYRKPARPHYLERDDYVKPASEIDLDAIDFVDVEQWRQHKMWDRFARLRKEDPVHYTPDSPVGPYWSITRYEDVKAVDVDNKRFSSDASYGGITLGKPLEEFTAESFISADEPDHWNQRKPMQPAVAPALLRNEFEPLIRERTRAVLDSLPDDKPFDWVEAVSTELTAMMLATLLGYPQERRRELTRWSDVTTNPFDPDICPGGREQWLQELNACLGTFSTIYAERQSAPPTNDLISLLAHGPATRNLSPQELLGNVLLLIIGGNDTTRNTMSGGIYALNKFPDEYAKLRDDPGLIPNMVSEMIRWQTPLAYMRRTALEDVSMHGKTIRKGDQVAMWYISANRDERFWEQDPDALIIDRKQAKDHISFGFGIHRCYGNRLAELQLRILWEEIMQRFTHIEVIDEPSRTSSAFVHGYTWLPVICHRKA</sequence>
<dbReference type="RefSeq" id="WP_074204314.1">
    <property type="nucleotide sequence ID" value="NZ_FSQW01000001.1"/>
</dbReference>
<evidence type="ECO:0000313" key="3">
    <source>
        <dbReference type="Proteomes" id="UP000185192"/>
    </source>
</evidence>
<dbReference type="SUPFAM" id="SSF48264">
    <property type="entry name" value="Cytochrome P450"/>
    <property type="match status" value="1"/>
</dbReference>
<dbReference type="PRINTS" id="PR00359">
    <property type="entry name" value="BP450"/>
</dbReference>
<dbReference type="OrthoDB" id="5522954at2"/>
<dbReference type="Pfam" id="PF00067">
    <property type="entry name" value="p450"/>
    <property type="match status" value="1"/>
</dbReference>
<organism evidence="2 3">
    <name type="scientific">Parasphingorhabdus marina DSM 22363</name>
    <dbReference type="NCBI Taxonomy" id="1123272"/>
    <lineage>
        <taxon>Bacteria</taxon>
        <taxon>Pseudomonadati</taxon>
        <taxon>Pseudomonadota</taxon>
        <taxon>Alphaproteobacteria</taxon>
        <taxon>Sphingomonadales</taxon>
        <taxon>Sphingomonadaceae</taxon>
        <taxon>Parasphingorhabdus</taxon>
    </lineage>
</organism>
<dbReference type="InterPro" id="IPR036396">
    <property type="entry name" value="Cyt_P450_sf"/>
</dbReference>
<dbReference type="CDD" id="cd11033">
    <property type="entry name" value="CYP142-like"/>
    <property type="match status" value="1"/>
</dbReference>
<keyword evidence="3" id="KW-1185">Reference proteome</keyword>
<dbReference type="EMBL" id="FSQW01000001">
    <property type="protein sequence ID" value="SIN64472.1"/>
    <property type="molecule type" value="Genomic_DNA"/>
</dbReference>
<dbReference type="GO" id="GO:0016705">
    <property type="term" value="F:oxidoreductase activity, acting on paired donors, with incorporation or reduction of molecular oxygen"/>
    <property type="evidence" value="ECO:0007669"/>
    <property type="project" value="InterPro"/>
</dbReference>
<comment type="similarity">
    <text evidence="1">Belongs to the cytochrome P450 family.</text>
</comment>
<dbReference type="InterPro" id="IPR002397">
    <property type="entry name" value="Cyt_P450_B"/>
</dbReference>
<dbReference type="STRING" id="1123272.SAMN02745824_1396"/>
<dbReference type="AlphaFoldDB" id="A0A1N6D100"/>